<feature type="modified residue" description="4-aspartylphosphate" evidence="5">
    <location>
        <position position="54"/>
    </location>
</feature>
<keyword evidence="3" id="KW-0238">DNA-binding</keyword>
<evidence type="ECO:0000259" key="6">
    <source>
        <dbReference type="PROSITE" id="PS50043"/>
    </source>
</evidence>
<dbReference type="EMBL" id="JAKGUD010000002">
    <property type="protein sequence ID" value="MCF4141791.1"/>
    <property type="molecule type" value="Genomic_DNA"/>
</dbReference>
<accession>A0ABS9EMN3</accession>
<evidence type="ECO:0000256" key="3">
    <source>
        <dbReference type="ARBA" id="ARBA00023125"/>
    </source>
</evidence>
<dbReference type="PROSITE" id="PS50110">
    <property type="entry name" value="RESPONSE_REGULATORY"/>
    <property type="match status" value="1"/>
</dbReference>
<reference evidence="8 9" key="1">
    <citation type="submission" date="2022-01" db="EMBL/GenBank/DDBJ databases">
        <title>Dethiosulfovibrio faecalis sp. nov., a novel proteolytic, non-sulfur-reducing bacterium isolated from a marine aquaculture solid waste bioreactor.</title>
        <authorList>
            <person name="Grabowski S."/>
            <person name="Apolinario E."/>
            <person name="Schneider N."/>
            <person name="Marshall C.W."/>
            <person name="Sowers K.R."/>
        </authorList>
    </citation>
    <scope>NUCLEOTIDE SEQUENCE [LARGE SCALE GENOMIC DNA]</scope>
    <source>
        <strain evidence="8 9">DSM 12537</strain>
    </source>
</reference>
<feature type="domain" description="HTH luxR-type" evidence="6">
    <location>
        <begin position="145"/>
        <end position="210"/>
    </location>
</feature>
<keyword evidence="1 5" id="KW-0597">Phosphoprotein</keyword>
<organism evidence="8 9">
    <name type="scientific">Dethiosulfovibrio marinus</name>
    <dbReference type="NCBI Taxonomy" id="133532"/>
    <lineage>
        <taxon>Bacteria</taxon>
        <taxon>Thermotogati</taxon>
        <taxon>Synergistota</taxon>
        <taxon>Synergistia</taxon>
        <taxon>Synergistales</taxon>
        <taxon>Dethiosulfovibrionaceae</taxon>
        <taxon>Dethiosulfovibrio</taxon>
    </lineage>
</organism>
<evidence type="ECO:0000256" key="1">
    <source>
        <dbReference type="ARBA" id="ARBA00022553"/>
    </source>
</evidence>
<dbReference type="PROSITE" id="PS50043">
    <property type="entry name" value="HTH_LUXR_2"/>
    <property type="match status" value="1"/>
</dbReference>
<dbReference type="SMART" id="SM00448">
    <property type="entry name" value="REC"/>
    <property type="match status" value="1"/>
</dbReference>
<dbReference type="InterPro" id="IPR001789">
    <property type="entry name" value="Sig_transdc_resp-reg_receiver"/>
</dbReference>
<dbReference type="PROSITE" id="PS00622">
    <property type="entry name" value="HTH_LUXR_1"/>
    <property type="match status" value="1"/>
</dbReference>
<dbReference type="PRINTS" id="PR00038">
    <property type="entry name" value="HTHLUXR"/>
</dbReference>
<dbReference type="InterPro" id="IPR058245">
    <property type="entry name" value="NreC/VraR/RcsB-like_REC"/>
</dbReference>
<name>A0ABS9EMN3_9BACT</name>
<keyword evidence="9" id="KW-1185">Reference proteome</keyword>
<comment type="caution">
    <text evidence="8">The sequence shown here is derived from an EMBL/GenBank/DDBJ whole genome shotgun (WGS) entry which is preliminary data.</text>
</comment>
<dbReference type="SMART" id="SM00421">
    <property type="entry name" value="HTH_LUXR"/>
    <property type="match status" value="1"/>
</dbReference>
<evidence type="ECO:0000256" key="5">
    <source>
        <dbReference type="PROSITE-ProRule" id="PRU00169"/>
    </source>
</evidence>
<feature type="domain" description="Response regulatory" evidence="7">
    <location>
        <begin position="3"/>
        <end position="119"/>
    </location>
</feature>
<keyword evidence="4" id="KW-0804">Transcription</keyword>
<proteinExistence type="predicted"/>
<dbReference type="InterPro" id="IPR000792">
    <property type="entry name" value="Tscrpt_reg_LuxR_C"/>
</dbReference>
<dbReference type="Pfam" id="PF00072">
    <property type="entry name" value="Response_reg"/>
    <property type="match status" value="1"/>
</dbReference>
<dbReference type="SUPFAM" id="SSF52172">
    <property type="entry name" value="CheY-like"/>
    <property type="match status" value="1"/>
</dbReference>
<dbReference type="SUPFAM" id="SSF46894">
    <property type="entry name" value="C-terminal effector domain of the bipartite response regulators"/>
    <property type="match status" value="1"/>
</dbReference>
<gene>
    <name evidence="8" type="ORF">L2W38_03025</name>
</gene>
<dbReference type="Proteomes" id="UP001200430">
    <property type="component" value="Unassembled WGS sequence"/>
</dbReference>
<dbReference type="PANTHER" id="PTHR43214:SF41">
    <property type="entry name" value="NITRATE_NITRITE RESPONSE REGULATOR PROTEIN NARP"/>
    <property type="match status" value="1"/>
</dbReference>
<protein>
    <submittedName>
        <fullName evidence="8">Response regulator transcription factor</fullName>
    </submittedName>
</protein>
<dbReference type="RefSeq" id="WP_236098517.1">
    <property type="nucleotide sequence ID" value="NZ_JAKGUD010000002.1"/>
</dbReference>
<keyword evidence="2" id="KW-0805">Transcription regulation</keyword>
<dbReference type="CDD" id="cd06170">
    <property type="entry name" value="LuxR_C_like"/>
    <property type="match status" value="1"/>
</dbReference>
<dbReference type="CDD" id="cd17535">
    <property type="entry name" value="REC_NarL-like"/>
    <property type="match status" value="1"/>
</dbReference>
<evidence type="ECO:0000259" key="7">
    <source>
        <dbReference type="PROSITE" id="PS50110"/>
    </source>
</evidence>
<dbReference type="InterPro" id="IPR016032">
    <property type="entry name" value="Sig_transdc_resp-reg_C-effctor"/>
</dbReference>
<sequence>MIPLIIADDHELFLEGVRDILSREDDLDVLALARTGQEALELTLQHHPDVVVMDVTMPKMNGIEASRRIKSSLEDVKILALSMHADKRLIAEILKAGASGYALKEGSSEELIRAIHIVSSGETYLSPKIASILIKDYLKLLDTAIPSQASLLSDREREVLSLLAKGSSTKEVASSLHISKNTVDTHRRRIMEKLDCGNIAELTRFAIREGLIDLG</sequence>
<evidence type="ECO:0000313" key="9">
    <source>
        <dbReference type="Proteomes" id="UP001200430"/>
    </source>
</evidence>
<evidence type="ECO:0000313" key="8">
    <source>
        <dbReference type="EMBL" id="MCF4141791.1"/>
    </source>
</evidence>
<evidence type="ECO:0000256" key="4">
    <source>
        <dbReference type="ARBA" id="ARBA00023163"/>
    </source>
</evidence>
<dbReference type="Gene3D" id="3.40.50.2300">
    <property type="match status" value="1"/>
</dbReference>
<dbReference type="Pfam" id="PF00196">
    <property type="entry name" value="GerE"/>
    <property type="match status" value="1"/>
</dbReference>
<evidence type="ECO:0000256" key="2">
    <source>
        <dbReference type="ARBA" id="ARBA00023015"/>
    </source>
</evidence>
<dbReference type="PANTHER" id="PTHR43214">
    <property type="entry name" value="TWO-COMPONENT RESPONSE REGULATOR"/>
    <property type="match status" value="1"/>
</dbReference>
<dbReference type="InterPro" id="IPR011006">
    <property type="entry name" value="CheY-like_superfamily"/>
</dbReference>
<dbReference type="InterPro" id="IPR039420">
    <property type="entry name" value="WalR-like"/>
</dbReference>